<dbReference type="SMART" id="SM00248">
    <property type="entry name" value="ANK"/>
    <property type="match status" value="18"/>
</dbReference>
<feature type="repeat" description="ANK" evidence="6">
    <location>
        <begin position="1378"/>
        <end position="1410"/>
    </location>
</feature>
<dbReference type="PROSITE" id="PS50297">
    <property type="entry name" value="ANK_REP_REGION"/>
    <property type="match status" value="8"/>
</dbReference>
<comment type="caution">
    <text evidence="9">The sequence shown here is derived from an EMBL/GenBank/DDBJ whole genome shotgun (WGS) entry which is preliminary data.</text>
</comment>
<dbReference type="SUPFAM" id="SSF48403">
    <property type="entry name" value="Ankyrin repeat"/>
    <property type="match status" value="3"/>
</dbReference>
<dbReference type="InterPro" id="IPR043145">
    <property type="entry name" value="Znf_ZZ_sf"/>
</dbReference>
<dbReference type="PROSITE" id="PS00028">
    <property type="entry name" value="ZINC_FINGER_C2H2_1"/>
    <property type="match status" value="1"/>
</dbReference>
<evidence type="ECO:0000256" key="2">
    <source>
        <dbReference type="ARBA" id="ARBA00022737"/>
    </source>
</evidence>
<reference evidence="9" key="1">
    <citation type="journal article" date="2021" name="Nat. Commun.">
        <title>Genetic determinants of endophytism in the Arabidopsis root mycobiome.</title>
        <authorList>
            <person name="Mesny F."/>
            <person name="Miyauchi S."/>
            <person name="Thiergart T."/>
            <person name="Pickel B."/>
            <person name="Atanasova L."/>
            <person name="Karlsson M."/>
            <person name="Huettel B."/>
            <person name="Barry K.W."/>
            <person name="Haridas S."/>
            <person name="Chen C."/>
            <person name="Bauer D."/>
            <person name="Andreopoulos W."/>
            <person name="Pangilinan J."/>
            <person name="LaButti K."/>
            <person name="Riley R."/>
            <person name="Lipzen A."/>
            <person name="Clum A."/>
            <person name="Drula E."/>
            <person name="Henrissat B."/>
            <person name="Kohler A."/>
            <person name="Grigoriev I.V."/>
            <person name="Martin F.M."/>
            <person name="Hacquard S."/>
        </authorList>
    </citation>
    <scope>NUCLEOTIDE SEQUENCE</scope>
    <source>
        <strain evidence="9">MPI-CAGE-AT-0016</strain>
    </source>
</reference>
<dbReference type="InterPro" id="IPR002110">
    <property type="entry name" value="Ankyrin_rpt"/>
</dbReference>
<protein>
    <submittedName>
        <fullName evidence="9">Ankyrin repeat protein</fullName>
    </submittedName>
</protein>
<feature type="repeat" description="ANK" evidence="6">
    <location>
        <begin position="1122"/>
        <end position="1154"/>
    </location>
</feature>
<evidence type="ECO:0000256" key="7">
    <source>
        <dbReference type="SAM" id="MobiDB-lite"/>
    </source>
</evidence>
<name>A0A8K0X781_9PEZI</name>
<dbReference type="InterPro" id="IPR013087">
    <property type="entry name" value="Znf_C2H2_type"/>
</dbReference>
<dbReference type="Gene3D" id="1.25.40.20">
    <property type="entry name" value="Ankyrin repeat-containing domain"/>
    <property type="match status" value="4"/>
</dbReference>
<dbReference type="PANTHER" id="PTHR24198">
    <property type="entry name" value="ANKYRIN REPEAT AND PROTEIN KINASE DOMAIN-CONTAINING PROTEIN"/>
    <property type="match status" value="1"/>
</dbReference>
<dbReference type="Gene3D" id="3.30.60.90">
    <property type="match status" value="1"/>
</dbReference>
<feature type="repeat" description="ANK" evidence="6">
    <location>
        <begin position="1630"/>
        <end position="1663"/>
    </location>
</feature>
<feature type="repeat" description="ANK" evidence="6">
    <location>
        <begin position="1189"/>
        <end position="1221"/>
    </location>
</feature>
<feature type="compositionally biased region" description="Basic and acidic residues" evidence="7">
    <location>
        <begin position="1099"/>
        <end position="1108"/>
    </location>
</feature>
<keyword evidence="1" id="KW-0479">Metal-binding</keyword>
<feature type="region of interest" description="Disordered" evidence="7">
    <location>
        <begin position="1755"/>
        <end position="1776"/>
    </location>
</feature>
<feature type="repeat" description="ANK" evidence="6">
    <location>
        <begin position="1517"/>
        <end position="1549"/>
    </location>
</feature>
<keyword evidence="5 6" id="KW-0040">ANK repeat</keyword>
<feature type="repeat" description="ANK" evidence="6">
    <location>
        <begin position="1697"/>
        <end position="1729"/>
    </location>
</feature>
<dbReference type="Pfam" id="PF13637">
    <property type="entry name" value="Ank_4"/>
    <property type="match status" value="1"/>
</dbReference>
<keyword evidence="3" id="KW-0863">Zinc-finger</keyword>
<evidence type="ECO:0000313" key="10">
    <source>
        <dbReference type="Proteomes" id="UP000813385"/>
    </source>
</evidence>
<accession>A0A8K0X781</accession>
<gene>
    <name evidence="9" type="ORF">B0T11DRAFT_276853</name>
</gene>
<dbReference type="GO" id="GO:0008270">
    <property type="term" value="F:zinc ion binding"/>
    <property type="evidence" value="ECO:0007669"/>
    <property type="project" value="UniProtKB-KW"/>
</dbReference>
<feature type="repeat" description="ANK" evidence="6">
    <location>
        <begin position="1227"/>
        <end position="1259"/>
    </location>
</feature>
<keyword evidence="10" id="KW-1185">Reference proteome</keyword>
<feature type="region of interest" description="Disordered" evidence="7">
    <location>
        <begin position="1"/>
        <end position="37"/>
    </location>
</feature>
<evidence type="ECO:0000256" key="3">
    <source>
        <dbReference type="ARBA" id="ARBA00022771"/>
    </source>
</evidence>
<evidence type="ECO:0000313" key="9">
    <source>
        <dbReference type="EMBL" id="KAH7368339.1"/>
    </source>
</evidence>
<dbReference type="OrthoDB" id="341259at2759"/>
<dbReference type="EMBL" id="JAGPXD010000002">
    <property type="protein sequence ID" value="KAH7368339.1"/>
    <property type="molecule type" value="Genomic_DNA"/>
</dbReference>
<feature type="repeat" description="ANK" evidence="6">
    <location>
        <begin position="1451"/>
        <end position="1483"/>
    </location>
</feature>
<organism evidence="9 10">
    <name type="scientific">Plectosphaerella cucumerina</name>
    <dbReference type="NCBI Taxonomy" id="40658"/>
    <lineage>
        <taxon>Eukaryota</taxon>
        <taxon>Fungi</taxon>
        <taxon>Dikarya</taxon>
        <taxon>Ascomycota</taxon>
        <taxon>Pezizomycotina</taxon>
        <taxon>Sordariomycetes</taxon>
        <taxon>Hypocreomycetidae</taxon>
        <taxon>Glomerellales</taxon>
        <taxon>Plectosphaerellaceae</taxon>
        <taxon>Plectosphaerella</taxon>
    </lineage>
</organism>
<evidence type="ECO:0000259" key="8">
    <source>
        <dbReference type="PROSITE" id="PS00028"/>
    </source>
</evidence>
<evidence type="ECO:0000256" key="4">
    <source>
        <dbReference type="ARBA" id="ARBA00022833"/>
    </source>
</evidence>
<sequence>MSDAGSAAAASRPEALVNTEEDAASVDTSTTDFLPGPPSVIAPDPAEKLHQLGLHINHPWGWSGSGYDDYDVMTVHGIRDDYSTAWTTSDGTWWVKEQLFSNLTVRQVDFSYKIDEDSTLYQNQGITLLAEQLLSDYAEVRAKLDETETDRPIVWICHDLGGTIVKRALVLAMANPNKYGKIAILSSAIFFLGVPHRLETLSDAQDQIHRLLRLPGPEIRNKLVHKVHHLAQQVDQTNQLFLATKIFDRAVIFNIFSHNIGNSLREDPVIDDPVLVKELIGETPSDPVTPFTRNTHFVGHSFETAGRMPWQELDHQDLIRGDPGDYWVPAISNMLSKAGSVIRVTYRLLPIQAWLLALSPPTRCLRIPFDPARPTNPLITWITTQTPYTPFGKAESGISLLHLHGNGTPLLDVSDVSRQFYAWLASETNGVVGPDRRPDRSFVYFEFDAQDSRYSDISSMLIYFINIIVWRFWDSSETLASKELAFLADVRAWSLDDLYHVYTSIRGCNYYMHHLTFFINNFDQCPEYQRQWFLSRTFEETNESDGKFRLILASHTRDGLAFDSFPEEARINIGDCPTLPEQHHTKIKLADSALDALIANRPIYKELESQIREIILGSDDTLYLAHIVLDWLGSQPRGVTKIGEIAEKLCLLSPPTPAKLVQLIISSLPLETQMRAMTAFNWIKHAAEPWSPESLAEALCIYECSGAEPNFDDLDMESITRALEEAFSGIIIINDRNVRFSHPSFYQVADLGIDEKLEDTAAKVHSQITETCLQYFKVPAGRDNLARLSPERLEGGPWSSLLDATFISHDRSNMAEYAARFWLHHYKASGSYKPKQLLHGLLADKESRASWEVPFWLLSNPFTRARQTYIGMLPILARLGLDDLIEAQVQADAEEPSFAKDCWFAIVEAAYANNEALVRRLLGLVAADENMIGDAISGAVAVGSTGIADALVGVIHSLETFQWPENAFPQATACGMDDLLAAMMRSGRDINKTDTYWGSSLVSTASWRHRISTVKFLLGQDPKPDLAMIDDEDETALTNAIIKGDTPIVKVLVAAGADVHAKPTSDDDYPAMRAVKSRKHNALRVLLEAGVDVYGGKIAKPEHDHDEGQAETDGNAATPIDSDESLLHEAAARGGPECIRALAENGFDLNAPSNQGTALYVAVLNGQANAVRVLLELGVKAQWDHAPPGAETALMRAINEEDIQIVSLLLENGAKVNYVEPVSSYIYAKTPLTRACAIGNLALTKLLMEHHADINYTGDGEPDGDISDPPLFTAIWEFNLAVAEHLLKDETADVLWAGASDRLGPIHAAFNKMTILPTLLERGAPINARSIQGTVLHMAARANSHETIEYLVNQNPKPELECALGDEHPDDTVHKDELYYTPLQVACANAAAESVKVLLEAGADAKARNERGIDALDALLLSNYSSDAATECLNLLVCWPYSVPVDQVDDQGQTRLHYIQSNTLISFVQTLIEYGAPIDKQNREGYTPLAIAISCDNAVVAEYLFKRGASLDVYGPKFGSILHLAVKHGMLSLVKLMVKSGADLERVDPEFGESLVYTALLMNDNVQITEMVQYLVDEAKAPVHKLGGRFGYPIVLAASLFSGYSPEYPPPEILRYLIRHGAQVEAADKYGRRPLHFASRSQTSSTAMEILLKAGATLDAADNLGRKPIHYAAMSFNSIDYLCEKEPSLDVNVTDNDGWTPLLWAARSGFPGPIERLVAMGADIWVRGRGAGTEEWSALKLGRFSNLMPTTRQLLRPSGSRVNSDGKTEEWDDDEHRSGVGHYKRDKCTSCLDSIRGIQWKCIECSEEFSLCFKCYRHRSEIHDPAHSFEEIEPQNLERGRWVASGTVRGKFRRVTRSLCLIQMRRGILDNGLA</sequence>
<feature type="repeat" description="ANK" evidence="6">
    <location>
        <begin position="1484"/>
        <end position="1516"/>
    </location>
</feature>
<dbReference type="SUPFAM" id="SSF53474">
    <property type="entry name" value="alpha/beta-Hydrolases"/>
    <property type="match status" value="1"/>
</dbReference>
<evidence type="ECO:0000256" key="1">
    <source>
        <dbReference type="ARBA" id="ARBA00022723"/>
    </source>
</evidence>
<feature type="region of interest" description="Disordered" evidence="7">
    <location>
        <begin position="1099"/>
        <end position="1118"/>
    </location>
</feature>
<dbReference type="SUPFAM" id="SSF57850">
    <property type="entry name" value="RING/U-box"/>
    <property type="match status" value="1"/>
</dbReference>
<keyword evidence="4" id="KW-0862">Zinc</keyword>
<dbReference type="PROSITE" id="PS50088">
    <property type="entry name" value="ANK_REPEAT"/>
    <property type="match status" value="10"/>
</dbReference>
<dbReference type="Proteomes" id="UP000813385">
    <property type="component" value="Unassembled WGS sequence"/>
</dbReference>
<dbReference type="InterPro" id="IPR036770">
    <property type="entry name" value="Ankyrin_rpt-contain_sf"/>
</dbReference>
<dbReference type="Pfam" id="PF12796">
    <property type="entry name" value="Ank_2"/>
    <property type="match status" value="5"/>
</dbReference>
<feature type="compositionally biased region" description="Basic and acidic residues" evidence="7">
    <location>
        <begin position="1764"/>
        <end position="1776"/>
    </location>
</feature>
<dbReference type="CDD" id="cd02249">
    <property type="entry name" value="ZZ"/>
    <property type="match status" value="1"/>
</dbReference>
<dbReference type="InterPro" id="IPR029058">
    <property type="entry name" value="AB_hydrolase_fold"/>
</dbReference>
<evidence type="ECO:0000256" key="5">
    <source>
        <dbReference type="ARBA" id="ARBA00023043"/>
    </source>
</evidence>
<dbReference type="PANTHER" id="PTHR24198:SF165">
    <property type="entry name" value="ANKYRIN REPEAT-CONTAINING PROTEIN-RELATED"/>
    <property type="match status" value="1"/>
</dbReference>
<evidence type="ECO:0000256" key="6">
    <source>
        <dbReference type="PROSITE-ProRule" id="PRU00023"/>
    </source>
</evidence>
<feature type="repeat" description="ANK" evidence="6">
    <location>
        <begin position="1032"/>
        <end position="1064"/>
    </location>
</feature>
<feature type="domain" description="C2H2-type" evidence="8">
    <location>
        <begin position="1802"/>
        <end position="1823"/>
    </location>
</feature>
<keyword evidence="2" id="KW-0677">Repeat</keyword>
<proteinExistence type="predicted"/>
<feature type="compositionally biased region" description="Low complexity" evidence="7">
    <location>
        <begin position="1"/>
        <end position="11"/>
    </location>
</feature>